<protein>
    <submittedName>
        <fullName evidence="1">Uncharacterized protein</fullName>
    </submittedName>
</protein>
<dbReference type="EMBL" id="NHOC01000004">
    <property type="protein sequence ID" value="OUM20835.1"/>
    <property type="molecule type" value="Genomic_DNA"/>
</dbReference>
<reference evidence="1 2" key="1">
    <citation type="submission" date="2017-05" db="EMBL/GenBank/DDBJ databases">
        <title>Butyricicoccus porcorum sp. nov. a butyrate-producing bacterium from the swine intestinal tract.</title>
        <authorList>
            <person name="Trachsel J."/>
            <person name="Humphrey S."/>
            <person name="Allen H.K."/>
        </authorList>
    </citation>
    <scope>NUCLEOTIDE SEQUENCE [LARGE SCALE GENOMIC DNA]</scope>
    <source>
        <strain evidence="1">BB10</strain>
    </source>
</reference>
<sequence>MLKDIFDILQHEDVQKQWKEIYTLHRETKKYLLIAEETSEDGVALIQPLKEHRDAYDHIIRTFASTAKTIPDNVDYLKYVKDNLSKAYGHEYRAFFDTADWLAYNLRKDIRIRIENIPRENRRYLVPDYERTIVQLNEYPFEVADVRNDKDVTNGHINDNACKRYMQLLDWLIDLYKKII</sequence>
<name>A0A252F4Y4_9FIRM</name>
<accession>A0A252F4Y4</accession>
<dbReference type="OrthoDB" id="2035069at2"/>
<dbReference type="AlphaFoldDB" id="A0A252F4Y4"/>
<keyword evidence="2" id="KW-1185">Reference proteome</keyword>
<organism evidence="1 2">
    <name type="scientific">Butyricicoccus porcorum</name>
    <dbReference type="NCBI Taxonomy" id="1945634"/>
    <lineage>
        <taxon>Bacteria</taxon>
        <taxon>Bacillati</taxon>
        <taxon>Bacillota</taxon>
        <taxon>Clostridia</taxon>
        <taxon>Eubacteriales</taxon>
        <taxon>Butyricicoccaceae</taxon>
        <taxon>Butyricicoccus</taxon>
    </lineage>
</organism>
<comment type="caution">
    <text evidence="1">The sequence shown here is derived from an EMBL/GenBank/DDBJ whole genome shotgun (WGS) entry which is preliminary data.</text>
</comment>
<evidence type="ECO:0000313" key="2">
    <source>
        <dbReference type="Proteomes" id="UP000194903"/>
    </source>
</evidence>
<dbReference type="Proteomes" id="UP000194903">
    <property type="component" value="Unassembled WGS sequence"/>
</dbReference>
<dbReference type="RefSeq" id="WP_087018145.1">
    <property type="nucleotide sequence ID" value="NZ_NHOC01000004.1"/>
</dbReference>
<gene>
    <name evidence="1" type="ORF">CBW42_04365</name>
</gene>
<evidence type="ECO:0000313" key="1">
    <source>
        <dbReference type="EMBL" id="OUM20835.1"/>
    </source>
</evidence>
<proteinExistence type="predicted"/>